<proteinExistence type="predicted"/>
<keyword evidence="2" id="KW-0472">Membrane</keyword>
<comment type="caution">
    <text evidence="3">The sequence shown here is derived from an EMBL/GenBank/DDBJ whole genome shotgun (WGS) entry which is preliminary data.</text>
</comment>
<gene>
    <name evidence="3" type="ORF">A2870_03750</name>
</gene>
<dbReference type="STRING" id="1797711.A2870_03750"/>
<name>A0A1F5G490_9BACT</name>
<reference evidence="3 4" key="1">
    <citation type="journal article" date="2016" name="Nat. Commun.">
        <title>Thousands of microbial genomes shed light on interconnected biogeochemical processes in an aquifer system.</title>
        <authorList>
            <person name="Anantharaman K."/>
            <person name="Brown C.T."/>
            <person name="Hug L.A."/>
            <person name="Sharon I."/>
            <person name="Castelle C.J."/>
            <person name="Probst A.J."/>
            <person name="Thomas B.C."/>
            <person name="Singh A."/>
            <person name="Wilkins M.J."/>
            <person name="Karaoz U."/>
            <person name="Brodie E.L."/>
            <person name="Williams K.H."/>
            <person name="Hubbard S.S."/>
            <person name="Banfield J.F."/>
        </authorList>
    </citation>
    <scope>NUCLEOTIDE SEQUENCE [LARGE SCALE GENOMIC DNA]</scope>
</reference>
<dbReference type="EMBL" id="MFAZ01000038">
    <property type="protein sequence ID" value="OGD86624.1"/>
    <property type="molecule type" value="Genomic_DNA"/>
</dbReference>
<dbReference type="AlphaFoldDB" id="A0A1F5G490"/>
<dbReference type="Proteomes" id="UP000179102">
    <property type="component" value="Unassembled WGS sequence"/>
</dbReference>
<evidence type="ECO:0000256" key="1">
    <source>
        <dbReference type="SAM" id="MobiDB-lite"/>
    </source>
</evidence>
<keyword evidence="2" id="KW-1133">Transmembrane helix</keyword>
<feature type="region of interest" description="Disordered" evidence="1">
    <location>
        <begin position="58"/>
        <end position="90"/>
    </location>
</feature>
<organism evidence="3 4">
    <name type="scientific">Candidatus Curtissbacteria bacterium RIFCSPHIGHO2_01_FULL_41_11</name>
    <dbReference type="NCBI Taxonomy" id="1797711"/>
    <lineage>
        <taxon>Bacteria</taxon>
        <taxon>Candidatus Curtissiibacteriota</taxon>
    </lineage>
</organism>
<feature type="compositionally biased region" description="Low complexity" evidence="1">
    <location>
        <begin position="68"/>
        <end position="90"/>
    </location>
</feature>
<evidence type="ECO:0000256" key="2">
    <source>
        <dbReference type="SAM" id="Phobius"/>
    </source>
</evidence>
<evidence type="ECO:0000313" key="4">
    <source>
        <dbReference type="Proteomes" id="UP000179102"/>
    </source>
</evidence>
<keyword evidence="2" id="KW-0812">Transmembrane</keyword>
<evidence type="ECO:0000313" key="3">
    <source>
        <dbReference type="EMBL" id="OGD86624.1"/>
    </source>
</evidence>
<feature type="transmembrane region" description="Helical" evidence="2">
    <location>
        <begin position="21"/>
        <end position="48"/>
    </location>
</feature>
<protein>
    <submittedName>
        <fullName evidence="3">Uncharacterized protein</fullName>
    </submittedName>
</protein>
<sequence length="234" mass="25241">MLSKLKYQTLFDKMFKVDKSFFSGMLTKIGIAILALSLADLVFINYWMIRNSRTETSSQRPVETDIVSSPSPDIDDSPSPSASSFSTSTTPAETKVVETKTVVEKQTQTIVQTAQKEIFIPVGSGSTKSNSFVDLAGLQVSVDTTKYSPIDSVIFEGSIRVEGGNGKMYARLYQKDVGGVIGSQISTSSAAGVLGSSSSFLLPTGNRVYTVQAKTDLVEFPAYVDSARVKITLK</sequence>
<accession>A0A1F5G490</accession>